<dbReference type="Pfam" id="PF03446">
    <property type="entry name" value="NAD_binding_2"/>
    <property type="match status" value="1"/>
</dbReference>
<dbReference type="RefSeq" id="WP_273941300.1">
    <property type="nucleotide sequence ID" value="NZ_CP097263.1"/>
</dbReference>
<dbReference type="Gene3D" id="1.10.1040.10">
    <property type="entry name" value="N-(1-d-carboxylethyl)-l-norvaline Dehydrogenase, domain 2"/>
    <property type="match status" value="1"/>
</dbReference>
<dbReference type="GO" id="GO:0016491">
    <property type="term" value="F:oxidoreductase activity"/>
    <property type="evidence" value="ECO:0007669"/>
    <property type="project" value="UniProtKB-KW"/>
</dbReference>
<dbReference type="SUPFAM" id="SSF48179">
    <property type="entry name" value="6-phosphogluconate dehydrogenase C-terminal domain-like"/>
    <property type="match status" value="1"/>
</dbReference>
<evidence type="ECO:0000256" key="1">
    <source>
        <dbReference type="ARBA" id="ARBA00009080"/>
    </source>
</evidence>
<keyword evidence="2 6" id="KW-0560">Oxidoreductase</keyword>
<dbReference type="PANTHER" id="PTHR43060">
    <property type="entry name" value="3-HYDROXYISOBUTYRATE DEHYDROGENASE-LIKE 1, MITOCHONDRIAL-RELATED"/>
    <property type="match status" value="1"/>
</dbReference>
<dbReference type="InterPro" id="IPR015815">
    <property type="entry name" value="HIBADH-related"/>
</dbReference>
<dbReference type="PIRSF" id="PIRSF000103">
    <property type="entry name" value="HIBADH"/>
    <property type="match status" value="1"/>
</dbReference>
<evidence type="ECO:0000256" key="2">
    <source>
        <dbReference type="ARBA" id="ARBA00023002"/>
    </source>
</evidence>
<feature type="domain" description="6-phosphogluconate dehydrogenase NADP-binding" evidence="4">
    <location>
        <begin position="5"/>
        <end position="160"/>
    </location>
</feature>
<proteinExistence type="inferred from homology"/>
<dbReference type="Pfam" id="PF14833">
    <property type="entry name" value="NAD_binding_11"/>
    <property type="match status" value="1"/>
</dbReference>
<feature type="domain" description="3-hydroxyisobutyrate dehydrogenase-like NAD-binding" evidence="5">
    <location>
        <begin position="164"/>
        <end position="283"/>
    </location>
</feature>
<dbReference type="InterPro" id="IPR036291">
    <property type="entry name" value="NAD(P)-bd_dom_sf"/>
</dbReference>
<comment type="caution">
    <text evidence="6">The sequence shown here is derived from an EMBL/GenBank/DDBJ whole genome shotgun (WGS) entry which is preliminary data.</text>
</comment>
<dbReference type="SUPFAM" id="SSF51735">
    <property type="entry name" value="NAD(P)-binding Rossmann-fold domains"/>
    <property type="match status" value="1"/>
</dbReference>
<gene>
    <name evidence="6" type="ORF">ACFFH7_15445</name>
</gene>
<dbReference type="InterPro" id="IPR013328">
    <property type="entry name" value="6PGD_dom2"/>
</dbReference>
<dbReference type="PANTHER" id="PTHR43060:SF15">
    <property type="entry name" value="3-HYDROXYISOBUTYRATE DEHYDROGENASE-LIKE 1, MITOCHONDRIAL-RELATED"/>
    <property type="match status" value="1"/>
</dbReference>
<evidence type="ECO:0000256" key="3">
    <source>
        <dbReference type="ARBA" id="ARBA00023027"/>
    </source>
</evidence>
<keyword evidence="7" id="KW-1185">Reference proteome</keyword>
<dbReference type="Proteomes" id="UP001589810">
    <property type="component" value="Unassembled WGS sequence"/>
</dbReference>
<dbReference type="Gene3D" id="3.40.50.720">
    <property type="entry name" value="NAD(P)-binding Rossmann-like Domain"/>
    <property type="match status" value="1"/>
</dbReference>
<evidence type="ECO:0000259" key="5">
    <source>
        <dbReference type="Pfam" id="PF14833"/>
    </source>
</evidence>
<sequence>MGRPIAFLGLGGMGSGMAAALVAAGLPVTVYNRTAAKAEPLVKAGATLAASAAEACDGAEVVLISLADESAVDDVLFGDAVGRLKPGTVVVDTSTVSPTFARNTELRLNASGVTRVEACVLGNPQMALAGKLRVFAAGRESDVDGVRDVLSVLSQEIRFLGPTGRASTLKLAFNLMLGVQVAGLAEAVEFAEGAGLGRDVLLDAIDNSGWQSPVLAFRSGFMRQRRYSPAAFRTVLMRKDLLLAGEQARANGIDLPVVDAAVSRYDDVMAAGRGDEDAAVLVEVRREREQG</sequence>
<protein>
    <submittedName>
        <fullName evidence="6">NAD(P)-dependent oxidoreductase</fullName>
        <ecNumber evidence="6">1.1.-.-</ecNumber>
    </submittedName>
</protein>
<reference evidence="6 7" key="1">
    <citation type="submission" date="2024-09" db="EMBL/GenBank/DDBJ databases">
        <authorList>
            <person name="Sun Q."/>
            <person name="Mori K."/>
        </authorList>
    </citation>
    <scope>NUCLEOTIDE SEQUENCE [LARGE SCALE GENOMIC DNA]</scope>
    <source>
        <strain evidence="6 7">TBRC 1432</strain>
    </source>
</reference>
<comment type="similarity">
    <text evidence="1">Belongs to the HIBADH-related family.</text>
</comment>
<name>A0ABV6MS26_9PSEU</name>
<evidence type="ECO:0000259" key="4">
    <source>
        <dbReference type="Pfam" id="PF03446"/>
    </source>
</evidence>
<accession>A0ABV6MS26</accession>
<dbReference type="InterPro" id="IPR008927">
    <property type="entry name" value="6-PGluconate_DH-like_C_sf"/>
</dbReference>
<dbReference type="InterPro" id="IPR006115">
    <property type="entry name" value="6PGDH_NADP-bd"/>
</dbReference>
<evidence type="ECO:0000313" key="6">
    <source>
        <dbReference type="EMBL" id="MFC0542892.1"/>
    </source>
</evidence>
<organism evidence="6 7">
    <name type="scientific">Kutzneria chonburiensis</name>
    <dbReference type="NCBI Taxonomy" id="1483604"/>
    <lineage>
        <taxon>Bacteria</taxon>
        <taxon>Bacillati</taxon>
        <taxon>Actinomycetota</taxon>
        <taxon>Actinomycetes</taxon>
        <taxon>Pseudonocardiales</taxon>
        <taxon>Pseudonocardiaceae</taxon>
        <taxon>Kutzneria</taxon>
    </lineage>
</organism>
<dbReference type="InterPro" id="IPR029154">
    <property type="entry name" value="HIBADH-like_NADP-bd"/>
</dbReference>
<dbReference type="EMBL" id="JBHLUD010000004">
    <property type="protein sequence ID" value="MFC0542892.1"/>
    <property type="molecule type" value="Genomic_DNA"/>
</dbReference>
<keyword evidence="3" id="KW-0520">NAD</keyword>
<dbReference type="EC" id="1.1.-.-" evidence="6"/>
<evidence type="ECO:0000313" key="7">
    <source>
        <dbReference type="Proteomes" id="UP001589810"/>
    </source>
</evidence>